<name>A0A917TG32_9BACI</name>
<evidence type="ECO:0000313" key="5">
    <source>
        <dbReference type="Proteomes" id="UP000618460"/>
    </source>
</evidence>
<dbReference type="EMBL" id="BMLG01000001">
    <property type="protein sequence ID" value="GGM21420.1"/>
    <property type="molecule type" value="Genomic_DNA"/>
</dbReference>
<dbReference type="OrthoDB" id="280334at2"/>
<proteinExistence type="inferred from homology"/>
<evidence type="ECO:0000256" key="3">
    <source>
        <dbReference type="SAM" id="MobiDB-lite"/>
    </source>
</evidence>
<keyword evidence="2" id="KW-1005">Bacterial flagellum biogenesis</keyword>
<keyword evidence="5" id="KW-1185">Reference proteome</keyword>
<evidence type="ECO:0000256" key="1">
    <source>
        <dbReference type="ARBA" id="ARBA00010577"/>
    </source>
</evidence>
<dbReference type="RefSeq" id="WP_117151805.1">
    <property type="nucleotide sequence ID" value="NZ_BMLG01000001.1"/>
</dbReference>
<dbReference type="InterPro" id="IPR005648">
    <property type="entry name" value="FlgD"/>
</dbReference>
<dbReference type="AlphaFoldDB" id="A0A917TG32"/>
<dbReference type="NCBIfam" id="NF007197">
    <property type="entry name" value="PRK09618.1"/>
    <property type="match status" value="1"/>
</dbReference>
<protein>
    <recommendedName>
        <fullName evidence="6">Flagellar hook assembly protein FlgD</fullName>
    </recommendedName>
</protein>
<evidence type="ECO:0000256" key="2">
    <source>
        <dbReference type="ARBA" id="ARBA00022795"/>
    </source>
</evidence>
<evidence type="ECO:0008006" key="6">
    <source>
        <dbReference type="Google" id="ProtNLM"/>
    </source>
</evidence>
<evidence type="ECO:0000313" key="4">
    <source>
        <dbReference type="EMBL" id="GGM21420.1"/>
    </source>
</evidence>
<dbReference type="Pfam" id="PF03963">
    <property type="entry name" value="FlgD"/>
    <property type="match status" value="1"/>
</dbReference>
<comment type="caution">
    <text evidence="4">The sequence shown here is derived from an EMBL/GenBank/DDBJ whole genome shotgun (WGS) entry which is preliminary data.</text>
</comment>
<gene>
    <name evidence="4" type="primary">ylxG</name>
    <name evidence="4" type="ORF">GCM10011351_04100</name>
</gene>
<sequence length="149" mass="16921">MTTIDSSYYLSNKPRGTTNSNLGKDEFMRILMTQLQNQDPLNPMEDKEFVSQMATFSSLEQTMEMNKAINQLVQNQAVSPVIQYSHLIGKEVSYYNLNEETGEIIEPRETVKSPVIAISQKEGHAVLEMENGSKIYTDEIIKINQPSIE</sequence>
<feature type="region of interest" description="Disordered" evidence="3">
    <location>
        <begin position="1"/>
        <end position="21"/>
    </location>
</feature>
<dbReference type="GO" id="GO:0044781">
    <property type="term" value="P:bacterial-type flagellum organization"/>
    <property type="evidence" value="ECO:0007669"/>
    <property type="project" value="UniProtKB-KW"/>
</dbReference>
<organism evidence="4 5">
    <name type="scientific">Paraliobacillus quinghaiensis</name>
    <dbReference type="NCBI Taxonomy" id="470815"/>
    <lineage>
        <taxon>Bacteria</taxon>
        <taxon>Bacillati</taxon>
        <taxon>Bacillota</taxon>
        <taxon>Bacilli</taxon>
        <taxon>Bacillales</taxon>
        <taxon>Bacillaceae</taxon>
        <taxon>Paraliobacillus</taxon>
    </lineage>
</organism>
<reference evidence="4" key="1">
    <citation type="journal article" date="2014" name="Int. J. Syst. Evol. Microbiol.">
        <title>Complete genome sequence of Corynebacterium casei LMG S-19264T (=DSM 44701T), isolated from a smear-ripened cheese.</title>
        <authorList>
            <consortium name="US DOE Joint Genome Institute (JGI-PGF)"/>
            <person name="Walter F."/>
            <person name="Albersmeier A."/>
            <person name="Kalinowski J."/>
            <person name="Ruckert C."/>
        </authorList>
    </citation>
    <scope>NUCLEOTIDE SEQUENCE</scope>
    <source>
        <strain evidence="4">CGMCC 1.6333</strain>
    </source>
</reference>
<comment type="similarity">
    <text evidence="1">Belongs to the FlgD family.</text>
</comment>
<reference evidence="4" key="2">
    <citation type="submission" date="2020-09" db="EMBL/GenBank/DDBJ databases">
        <authorList>
            <person name="Sun Q."/>
            <person name="Zhou Y."/>
        </authorList>
    </citation>
    <scope>NUCLEOTIDE SEQUENCE</scope>
    <source>
        <strain evidence="4">CGMCC 1.6333</strain>
    </source>
</reference>
<dbReference type="Proteomes" id="UP000618460">
    <property type="component" value="Unassembled WGS sequence"/>
</dbReference>
<accession>A0A917TG32</accession>